<comment type="similarity">
    <text evidence="1 4">Belongs to the universal ribosomal protein uL16 family.</text>
</comment>
<dbReference type="CDD" id="cd01433">
    <property type="entry name" value="Ribosomal_L16_L10e"/>
    <property type="match status" value="1"/>
</dbReference>
<dbReference type="InterPro" id="IPR020798">
    <property type="entry name" value="Ribosomal_uL16_CS"/>
</dbReference>
<gene>
    <name evidence="5" type="ORF">FA13DRAFT_1842967</name>
</gene>
<reference evidence="5 6" key="1">
    <citation type="journal article" date="2019" name="Nat. Ecol. Evol.">
        <title>Megaphylogeny resolves global patterns of mushroom evolution.</title>
        <authorList>
            <person name="Varga T."/>
            <person name="Krizsan K."/>
            <person name="Foldi C."/>
            <person name="Dima B."/>
            <person name="Sanchez-Garcia M."/>
            <person name="Sanchez-Ramirez S."/>
            <person name="Szollosi G.J."/>
            <person name="Szarkandi J.G."/>
            <person name="Papp V."/>
            <person name="Albert L."/>
            <person name="Andreopoulos W."/>
            <person name="Angelini C."/>
            <person name="Antonin V."/>
            <person name="Barry K.W."/>
            <person name="Bougher N.L."/>
            <person name="Buchanan P."/>
            <person name="Buyck B."/>
            <person name="Bense V."/>
            <person name="Catcheside P."/>
            <person name="Chovatia M."/>
            <person name="Cooper J."/>
            <person name="Damon W."/>
            <person name="Desjardin D."/>
            <person name="Finy P."/>
            <person name="Geml J."/>
            <person name="Haridas S."/>
            <person name="Hughes K."/>
            <person name="Justo A."/>
            <person name="Karasinski D."/>
            <person name="Kautmanova I."/>
            <person name="Kiss B."/>
            <person name="Kocsube S."/>
            <person name="Kotiranta H."/>
            <person name="LaButti K.M."/>
            <person name="Lechner B.E."/>
            <person name="Liimatainen K."/>
            <person name="Lipzen A."/>
            <person name="Lukacs Z."/>
            <person name="Mihaltcheva S."/>
            <person name="Morgado L.N."/>
            <person name="Niskanen T."/>
            <person name="Noordeloos M.E."/>
            <person name="Ohm R.A."/>
            <person name="Ortiz-Santana B."/>
            <person name="Ovrebo C."/>
            <person name="Racz N."/>
            <person name="Riley R."/>
            <person name="Savchenko A."/>
            <person name="Shiryaev A."/>
            <person name="Soop K."/>
            <person name="Spirin V."/>
            <person name="Szebenyi C."/>
            <person name="Tomsovsky M."/>
            <person name="Tulloss R.E."/>
            <person name="Uehling J."/>
            <person name="Grigoriev I.V."/>
            <person name="Vagvolgyi C."/>
            <person name="Papp T."/>
            <person name="Martin F.M."/>
            <person name="Miettinen O."/>
            <person name="Hibbett D.S."/>
            <person name="Nagy L.G."/>
        </authorList>
    </citation>
    <scope>NUCLEOTIDE SEQUENCE [LARGE SCALE GENOMIC DNA]</scope>
    <source>
        <strain evidence="5 6">FP101781</strain>
    </source>
</reference>
<proteinExistence type="inferred from homology"/>
<dbReference type="GO" id="GO:0003735">
    <property type="term" value="F:structural constituent of ribosome"/>
    <property type="evidence" value="ECO:0007669"/>
    <property type="project" value="InterPro"/>
</dbReference>
<dbReference type="InterPro" id="IPR016180">
    <property type="entry name" value="Ribosomal_uL16_dom"/>
</dbReference>
<protein>
    <submittedName>
        <fullName evidence="5">Mitochondrial 54S ribosomal protein YmL47</fullName>
    </submittedName>
</protein>
<comment type="caution">
    <text evidence="5">The sequence shown here is derived from an EMBL/GenBank/DDBJ whole genome shotgun (WGS) entry which is preliminary data.</text>
</comment>
<dbReference type="InterPro" id="IPR036920">
    <property type="entry name" value="Ribosomal_uL16_sf"/>
</dbReference>
<dbReference type="PROSITE" id="PS00701">
    <property type="entry name" value="RIBOSOMAL_L16_2"/>
    <property type="match status" value="1"/>
</dbReference>
<dbReference type="AlphaFoldDB" id="A0A4Y7TD44"/>
<dbReference type="GO" id="GO:0032543">
    <property type="term" value="P:mitochondrial translation"/>
    <property type="evidence" value="ECO:0007669"/>
    <property type="project" value="TreeGrafter"/>
</dbReference>
<evidence type="ECO:0000313" key="6">
    <source>
        <dbReference type="Proteomes" id="UP000298030"/>
    </source>
</evidence>
<dbReference type="EMBL" id="QPFP01000017">
    <property type="protein sequence ID" value="TEB31858.1"/>
    <property type="molecule type" value="Genomic_DNA"/>
</dbReference>
<dbReference type="OrthoDB" id="268521at2759"/>
<dbReference type="PANTHER" id="PTHR12220:SF13">
    <property type="entry name" value="LARGE RIBOSOMAL SUBUNIT PROTEIN UL16M"/>
    <property type="match status" value="1"/>
</dbReference>
<dbReference type="GO" id="GO:0019843">
    <property type="term" value="F:rRNA binding"/>
    <property type="evidence" value="ECO:0007669"/>
    <property type="project" value="InterPro"/>
</dbReference>
<dbReference type="PANTHER" id="PTHR12220">
    <property type="entry name" value="50S/60S RIBOSOMAL PROTEIN L16"/>
    <property type="match status" value="1"/>
</dbReference>
<keyword evidence="2 4" id="KW-0689">Ribosomal protein</keyword>
<dbReference type="InterPro" id="IPR000114">
    <property type="entry name" value="Ribosomal_uL16_bact-type"/>
</dbReference>
<dbReference type="SUPFAM" id="SSF54686">
    <property type="entry name" value="Ribosomal protein L16p/L10e"/>
    <property type="match status" value="1"/>
</dbReference>
<evidence type="ECO:0000256" key="1">
    <source>
        <dbReference type="ARBA" id="ARBA00008931"/>
    </source>
</evidence>
<sequence length="207" mass="22514">MFSLSSLSRRVLGGVGSAVGRLGQPTSLFTRGRGNLAPKQVKYLRRHKGRVPIPIGGSTRGTTLAFGEWGIRIKGNGARLTAKQLQTVEEVIHKKLKVLKGAKVYLRVFPDLPVCVKGNETRMGKGKGTFEYWACRVPTGRVLFEIGGVPIREELARDILRIAAAKLPTDMEFINRNSPPRLGTMLLHPPSPALAEAEPTEVTAPVA</sequence>
<dbReference type="PRINTS" id="PR00060">
    <property type="entry name" value="RIBOSOMALL16"/>
</dbReference>
<dbReference type="Gene3D" id="3.90.1170.10">
    <property type="entry name" value="Ribosomal protein L10e/L16"/>
    <property type="match status" value="1"/>
</dbReference>
<keyword evidence="6" id="KW-1185">Reference proteome</keyword>
<accession>A0A4Y7TD44</accession>
<dbReference type="NCBIfam" id="TIGR01164">
    <property type="entry name" value="rplP_bact"/>
    <property type="match status" value="1"/>
</dbReference>
<name>A0A4Y7TD44_COPMI</name>
<organism evidence="5 6">
    <name type="scientific">Coprinellus micaceus</name>
    <name type="common">Glistening ink-cap mushroom</name>
    <name type="synonym">Coprinus micaceus</name>
    <dbReference type="NCBI Taxonomy" id="71717"/>
    <lineage>
        <taxon>Eukaryota</taxon>
        <taxon>Fungi</taxon>
        <taxon>Dikarya</taxon>
        <taxon>Basidiomycota</taxon>
        <taxon>Agaricomycotina</taxon>
        <taxon>Agaricomycetes</taxon>
        <taxon>Agaricomycetidae</taxon>
        <taxon>Agaricales</taxon>
        <taxon>Agaricineae</taxon>
        <taxon>Psathyrellaceae</taxon>
        <taxon>Coprinellus</taxon>
    </lineage>
</organism>
<dbReference type="Proteomes" id="UP000298030">
    <property type="component" value="Unassembled WGS sequence"/>
</dbReference>
<evidence type="ECO:0000313" key="5">
    <source>
        <dbReference type="EMBL" id="TEB31858.1"/>
    </source>
</evidence>
<dbReference type="STRING" id="71717.A0A4Y7TD44"/>
<dbReference type="GO" id="GO:0005762">
    <property type="term" value="C:mitochondrial large ribosomal subunit"/>
    <property type="evidence" value="ECO:0007669"/>
    <property type="project" value="TreeGrafter"/>
</dbReference>
<dbReference type="Pfam" id="PF00252">
    <property type="entry name" value="Ribosomal_L16"/>
    <property type="match status" value="1"/>
</dbReference>
<evidence type="ECO:0000256" key="3">
    <source>
        <dbReference type="ARBA" id="ARBA00023274"/>
    </source>
</evidence>
<evidence type="ECO:0000256" key="4">
    <source>
        <dbReference type="RuleBase" id="RU004413"/>
    </source>
</evidence>
<keyword evidence="3 4" id="KW-0687">Ribonucleoprotein</keyword>
<evidence type="ECO:0000256" key="2">
    <source>
        <dbReference type="ARBA" id="ARBA00022980"/>
    </source>
</evidence>
<dbReference type="InterPro" id="IPR047873">
    <property type="entry name" value="Ribosomal_uL16"/>
</dbReference>